<dbReference type="SUPFAM" id="SSF51344">
    <property type="entry name" value="Epsilon subunit of F1F0-ATP synthase N-terminal domain"/>
    <property type="match status" value="1"/>
</dbReference>
<name>A0A7W4WAG8_9GAMM</name>
<evidence type="ECO:0000256" key="2">
    <source>
        <dbReference type="ARBA" id="ARBA00004184"/>
    </source>
</evidence>
<dbReference type="GO" id="GO:0012505">
    <property type="term" value="C:endomembrane system"/>
    <property type="evidence" value="ECO:0007669"/>
    <property type="project" value="UniProtKB-SubCell"/>
</dbReference>
<dbReference type="GO" id="GO:0046933">
    <property type="term" value="F:proton-transporting ATP synthase activity, rotational mechanism"/>
    <property type="evidence" value="ECO:0007669"/>
    <property type="project" value="InterPro"/>
</dbReference>
<evidence type="ECO:0000256" key="9">
    <source>
        <dbReference type="ARBA" id="ARBA00030215"/>
    </source>
</evidence>
<dbReference type="InterPro" id="IPR020546">
    <property type="entry name" value="ATP_synth_F1_dsu/esu_N"/>
</dbReference>
<evidence type="ECO:0000256" key="7">
    <source>
        <dbReference type="ARBA" id="ARBA00023136"/>
    </source>
</evidence>
<dbReference type="GO" id="GO:0045259">
    <property type="term" value="C:proton-transporting ATP synthase complex"/>
    <property type="evidence" value="ECO:0007669"/>
    <property type="project" value="UniProtKB-KW"/>
</dbReference>
<gene>
    <name evidence="12" type="ORF">FHS09_000970</name>
</gene>
<dbReference type="Gene3D" id="2.60.15.10">
    <property type="entry name" value="F0F1 ATP synthase delta/epsilon subunit, N-terminal"/>
    <property type="match status" value="1"/>
</dbReference>
<dbReference type="RefSeq" id="WP_183457266.1">
    <property type="nucleotide sequence ID" value="NZ_JACHWZ010000003.1"/>
</dbReference>
<dbReference type="Pfam" id="PF02823">
    <property type="entry name" value="ATP-synt_DE_N"/>
    <property type="match status" value="1"/>
</dbReference>
<keyword evidence="5" id="KW-0813">Transport</keyword>
<evidence type="ECO:0000256" key="3">
    <source>
        <dbReference type="ARBA" id="ARBA00005712"/>
    </source>
</evidence>
<evidence type="ECO:0000259" key="11">
    <source>
        <dbReference type="Pfam" id="PF02823"/>
    </source>
</evidence>
<keyword evidence="7" id="KW-0472">Membrane</keyword>
<keyword evidence="6" id="KW-0406">Ion transport</keyword>
<dbReference type="EMBL" id="JACHWZ010000003">
    <property type="protein sequence ID" value="MBB3060157.1"/>
    <property type="molecule type" value="Genomic_DNA"/>
</dbReference>
<evidence type="ECO:0000256" key="8">
    <source>
        <dbReference type="ARBA" id="ARBA00023196"/>
    </source>
</evidence>
<evidence type="ECO:0000256" key="6">
    <source>
        <dbReference type="ARBA" id="ARBA00023065"/>
    </source>
</evidence>
<evidence type="ECO:0000313" key="12">
    <source>
        <dbReference type="EMBL" id="MBB3060157.1"/>
    </source>
</evidence>
<dbReference type="InterPro" id="IPR036771">
    <property type="entry name" value="ATPsynth_dsu/esu_N"/>
</dbReference>
<dbReference type="InterPro" id="IPR001469">
    <property type="entry name" value="ATP_synth_F1_dsu/esu"/>
</dbReference>
<dbReference type="CDD" id="cd12152">
    <property type="entry name" value="F1-ATPase_delta"/>
    <property type="match status" value="1"/>
</dbReference>
<comment type="similarity">
    <text evidence="3">Belongs to the ATPase epsilon chain family.</text>
</comment>
<evidence type="ECO:0000256" key="10">
    <source>
        <dbReference type="ARBA" id="ARBA00031795"/>
    </source>
</evidence>
<organism evidence="12 13">
    <name type="scientific">Microbulbifer rhizosphaerae</name>
    <dbReference type="NCBI Taxonomy" id="1562603"/>
    <lineage>
        <taxon>Bacteria</taxon>
        <taxon>Pseudomonadati</taxon>
        <taxon>Pseudomonadota</taxon>
        <taxon>Gammaproteobacteria</taxon>
        <taxon>Cellvibrionales</taxon>
        <taxon>Microbulbiferaceae</taxon>
        <taxon>Microbulbifer</taxon>
    </lineage>
</organism>
<evidence type="ECO:0000256" key="4">
    <source>
        <dbReference type="ARBA" id="ARBA00014480"/>
    </source>
</evidence>
<comment type="subcellular location">
    <subcellularLocation>
        <location evidence="2">Endomembrane system</location>
        <topology evidence="2">Peripheral membrane protein</topology>
    </subcellularLocation>
</comment>
<protein>
    <recommendedName>
        <fullName evidence="4">ATP synthase epsilon chain</fullName>
    </recommendedName>
    <alternativeName>
        <fullName evidence="10">ATP synthase F1 sector epsilon subunit</fullName>
    </alternativeName>
    <alternativeName>
        <fullName evidence="9">F-ATPase epsilon subunit</fullName>
    </alternativeName>
</protein>
<reference evidence="12 13" key="1">
    <citation type="submission" date="2020-08" db="EMBL/GenBank/DDBJ databases">
        <title>Genomic Encyclopedia of Type Strains, Phase III (KMG-III): the genomes of soil and plant-associated and newly described type strains.</title>
        <authorList>
            <person name="Whitman W."/>
        </authorList>
    </citation>
    <scope>NUCLEOTIDE SEQUENCE [LARGE SCALE GENOMIC DNA]</scope>
    <source>
        <strain evidence="12 13">CECT 8799</strain>
    </source>
</reference>
<comment type="function">
    <text evidence="1">Produces ATP from ADP in the presence of a proton gradient across the membrane.</text>
</comment>
<dbReference type="AlphaFoldDB" id="A0A7W4WAG8"/>
<sequence>MKTFSLQLLSATEQRRIDGVTSFVGEDASGSFGILAGHMRTMTALVFGLARFRRVEEGWQYLALPGGLLYFLDDQLQICARRYLIDSDYERISGLLQQQLLAEERDLHEMKESLRRMEESILRRLWEVGRQSPGR</sequence>
<dbReference type="Proteomes" id="UP000535937">
    <property type="component" value="Unassembled WGS sequence"/>
</dbReference>
<keyword evidence="8" id="KW-0139">CF(1)</keyword>
<feature type="domain" description="ATP synthase F1 complex delta/epsilon subunit N-terminal" evidence="11">
    <location>
        <begin position="4"/>
        <end position="82"/>
    </location>
</feature>
<keyword evidence="13" id="KW-1185">Reference proteome</keyword>
<evidence type="ECO:0000256" key="1">
    <source>
        <dbReference type="ARBA" id="ARBA00003543"/>
    </source>
</evidence>
<comment type="caution">
    <text evidence="12">The sequence shown here is derived from an EMBL/GenBank/DDBJ whole genome shotgun (WGS) entry which is preliminary data.</text>
</comment>
<evidence type="ECO:0000313" key="13">
    <source>
        <dbReference type="Proteomes" id="UP000535937"/>
    </source>
</evidence>
<evidence type="ECO:0000256" key="5">
    <source>
        <dbReference type="ARBA" id="ARBA00022448"/>
    </source>
</evidence>
<accession>A0A7W4WAG8</accession>
<keyword evidence="8" id="KW-0066">ATP synthesis</keyword>
<proteinExistence type="inferred from homology"/>